<evidence type="ECO:0000259" key="9">
    <source>
        <dbReference type="Pfam" id="PF18967"/>
    </source>
</evidence>
<feature type="transmembrane region" description="Helical" evidence="8">
    <location>
        <begin position="26"/>
        <end position="48"/>
    </location>
</feature>
<evidence type="ECO:0000313" key="10">
    <source>
        <dbReference type="EMBL" id="OBY29673.1"/>
    </source>
</evidence>
<evidence type="ECO:0000256" key="1">
    <source>
        <dbReference type="ARBA" id="ARBA00004236"/>
    </source>
</evidence>
<feature type="domain" description="Pycsar effector protein" evidence="9">
    <location>
        <begin position="12"/>
        <end position="125"/>
    </location>
</feature>
<evidence type="ECO:0000256" key="2">
    <source>
        <dbReference type="ARBA" id="ARBA00022475"/>
    </source>
</evidence>
<dbReference type="EMBL" id="LFOE01000058">
    <property type="protein sequence ID" value="OBY29673.1"/>
    <property type="molecule type" value="Genomic_DNA"/>
</dbReference>
<keyword evidence="7 8" id="KW-0472">Membrane</keyword>
<evidence type="ECO:0000256" key="4">
    <source>
        <dbReference type="ARBA" id="ARBA00022741"/>
    </source>
</evidence>
<dbReference type="OrthoDB" id="3397489at2"/>
<dbReference type="Pfam" id="PF18967">
    <property type="entry name" value="PycTM"/>
    <property type="match status" value="1"/>
</dbReference>
<dbReference type="PATRIC" id="fig|354243.3.peg.4504"/>
<reference evidence="10 11" key="1">
    <citation type="submission" date="2015-06" db="EMBL/GenBank/DDBJ databases">
        <title>Genome sequence of Mycobacterium kumamotonense strain Roo.</title>
        <authorList>
            <person name="Greninger A.L."/>
            <person name="Cunningham G."/>
            <person name="Miller S."/>
        </authorList>
    </citation>
    <scope>NUCLEOTIDE SEQUENCE [LARGE SCALE GENOMIC DNA]</scope>
    <source>
        <strain evidence="10 11">Roo</strain>
    </source>
</reference>
<evidence type="ECO:0000256" key="8">
    <source>
        <dbReference type="SAM" id="Phobius"/>
    </source>
</evidence>
<keyword evidence="5 8" id="KW-1133">Transmembrane helix</keyword>
<evidence type="ECO:0000256" key="5">
    <source>
        <dbReference type="ARBA" id="ARBA00022989"/>
    </source>
</evidence>
<evidence type="ECO:0000256" key="3">
    <source>
        <dbReference type="ARBA" id="ARBA00022692"/>
    </source>
</evidence>
<sequence length="130" mass="14192">MESALLAGLVTLSGEGRVFHSLSGWAVVWYVLGILLLIVGALCAAWVVRPRLRAANLKAEAQDNFIYFGHLRHLTPEAVQARLEDTTLLPVLSKQLVEMSKIAWTKHRLVQLSMSLAPVGVVALGICATY</sequence>
<keyword evidence="11" id="KW-1185">Reference proteome</keyword>
<dbReference type="InterPro" id="IPR043760">
    <property type="entry name" value="PycTM_dom"/>
</dbReference>
<gene>
    <name evidence="10" type="ORF">ACT18_21830</name>
</gene>
<accession>A0A1B8SAA4</accession>
<evidence type="ECO:0000256" key="7">
    <source>
        <dbReference type="ARBA" id="ARBA00023136"/>
    </source>
</evidence>
<keyword evidence="2" id="KW-1003">Cell membrane</keyword>
<protein>
    <recommendedName>
        <fullName evidence="9">Pycsar effector protein domain-containing protein</fullName>
    </recommendedName>
</protein>
<dbReference type="Proteomes" id="UP000092668">
    <property type="component" value="Unassembled WGS sequence"/>
</dbReference>
<proteinExistence type="predicted"/>
<evidence type="ECO:0000313" key="11">
    <source>
        <dbReference type="Proteomes" id="UP000092668"/>
    </source>
</evidence>
<dbReference type="GO" id="GO:0051607">
    <property type="term" value="P:defense response to virus"/>
    <property type="evidence" value="ECO:0007669"/>
    <property type="project" value="UniProtKB-KW"/>
</dbReference>
<keyword evidence="4" id="KW-0547">Nucleotide-binding</keyword>
<keyword evidence="3 8" id="KW-0812">Transmembrane</keyword>
<keyword evidence="6" id="KW-0051">Antiviral defense</keyword>
<evidence type="ECO:0000256" key="6">
    <source>
        <dbReference type="ARBA" id="ARBA00023118"/>
    </source>
</evidence>
<dbReference type="AlphaFoldDB" id="A0A1B8SAA4"/>
<dbReference type="GO" id="GO:0000166">
    <property type="term" value="F:nucleotide binding"/>
    <property type="evidence" value="ECO:0007669"/>
    <property type="project" value="UniProtKB-KW"/>
</dbReference>
<comment type="subcellular location">
    <subcellularLocation>
        <location evidence="1">Cell membrane</location>
    </subcellularLocation>
</comment>
<dbReference type="GO" id="GO:0005886">
    <property type="term" value="C:plasma membrane"/>
    <property type="evidence" value="ECO:0007669"/>
    <property type="project" value="UniProtKB-SubCell"/>
</dbReference>
<organism evidence="10 11">
    <name type="scientific">Mycolicibacter kumamotonensis</name>
    <dbReference type="NCBI Taxonomy" id="354243"/>
    <lineage>
        <taxon>Bacteria</taxon>
        <taxon>Bacillati</taxon>
        <taxon>Actinomycetota</taxon>
        <taxon>Actinomycetes</taxon>
        <taxon>Mycobacteriales</taxon>
        <taxon>Mycobacteriaceae</taxon>
        <taxon>Mycolicibacter</taxon>
    </lineage>
</organism>
<comment type="caution">
    <text evidence="10">The sequence shown here is derived from an EMBL/GenBank/DDBJ whole genome shotgun (WGS) entry which is preliminary data.</text>
</comment>
<name>A0A1B8SAA4_9MYCO</name>